<evidence type="ECO:0000313" key="3">
    <source>
        <dbReference type="Proteomes" id="UP000076643"/>
    </source>
</evidence>
<dbReference type="RefSeq" id="WP_063358611.1">
    <property type="nucleotide sequence ID" value="NZ_AQHB01000049.1"/>
</dbReference>
<reference evidence="2 3" key="1">
    <citation type="submission" date="2013-07" db="EMBL/GenBank/DDBJ databases">
        <title>Comparative Genomic and Metabolomic Analysis of Twelve Strains of Pseudoalteromonas luteoviolacea.</title>
        <authorList>
            <person name="Vynne N.G."/>
            <person name="Mansson M."/>
            <person name="Gram L."/>
        </authorList>
    </citation>
    <scope>NUCLEOTIDE SEQUENCE [LARGE SCALE GENOMIC DNA]</scope>
    <source>
        <strain evidence="2 3">DSM 6061</strain>
    </source>
</reference>
<accession>A0A161ZRM4</accession>
<dbReference type="AlphaFoldDB" id="A0A161ZRM4"/>
<dbReference type="Gene3D" id="2.60.40.3140">
    <property type="match status" value="1"/>
</dbReference>
<name>A0A161ZRM4_9GAMM</name>
<dbReference type="Gene3D" id="3.10.620.30">
    <property type="match status" value="1"/>
</dbReference>
<evidence type="ECO:0000313" key="2">
    <source>
        <dbReference type="EMBL" id="KZN29695.1"/>
    </source>
</evidence>
<sequence length="671" mass="77489">MVRKLPFYFILLLFISAGVKSTPSDVKPQVGFTSQPSWVKPINLSDLPAQIEKPMHYRLFDRQINIEDNFGYFVRSRYKYTDSAGVQDNASIRIRFNPAFEELTFHKVEVFRDNKLVQSVGKDQIKIINAEDEQQSNLYSGEYEALILLKDIRVGDELEYSYTHYGQNPVFNGNFGHFASFGWGVDIDKVSFSLTADSSRKLRVKTTKDSLQPIVTSNEQSTHYSIEVLNSKKIIADSDMPSWYTPYPYVQFSQYQDWAQLKAWANGLFENTQVKDKGLQSFITELQKMDKRDALNEAIRFTQEDIRYLGLELGVNSHLPRSPDEVFRHRYGDCKDKALLLSVLLDAVDIKASPILVSSVERAEISSYLPTHQAFNHVINRIEYNGSYYFVDATMSYQGKDIDQLYQPDFGKALLIDASDTTVIDAEPAKRNSKIVIEEDIFSANYFSPVMWRIKTTMHGADAESFRYRMATRGLDDISNDYANYYANSYPSLEVARTMQVADDPVSNIVVVEEQYSVPNYWKLNEKNDAEFSFYADYAHDYTKLPKSVRRTSPLHLSFPIEIKHSVSFHLPEDIDFSHLEFDEKVESEYIQFRSQLRYDKRRLILTNQYQTLAPFVPKSDVAKHLSNLKTVNEHKGFWGKVTNVYEQSTDIKFDAMLNEIKRKAQQAKGE</sequence>
<dbReference type="Pfam" id="PF12969">
    <property type="entry name" value="DUF3857"/>
    <property type="match status" value="1"/>
</dbReference>
<dbReference type="PATRIC" id="fig|1365250.3.peg.5088"/>
<keyword evidence="3" id="KW-1185">Reference proteome</keyword>
<evidence type="ECO:0000259" key="1">
    <source>
        <dbReference type="Pfam" id="PF12969"/>
    </source>
</evidence>
<protein>
    <recommendedName>
        <fullName evidence="1">DUF3857 domain-containing protein</fullName>
    </recommendedName>
</protein>
<gene>
    <name evidence="2" type="ORF">N475_05200</name>
</gene>
<dbReference type="SUPFAM" id="SSF54001">
    <property type="entry name" value="Cysteine proteinases"/>
    <property type="match status" value="1"/>
</dbReference>
<organism evidence="2 3">
    <name type="scientific">Pseudoalteromonas luteoviolacea DSM 6061</name>
    <dbReference type="NCBI Taxonomy" id="1365250"/>
    <lineage>
        <taxon>Bacteria</taxon>
        <taxon>Pseudomonadati</taxon>
        <taxon>Pseudomonadota</taxon>
        <taxon>Gammaproteobacteria</taxon>
        <taxon>Alteromonadales</taxon>
        <taxon>Pseudoalteromonadaceae</taxon>
        <taxon>Pseudoalteromonas</taxon>
    </lineage>
</organism>
<dbReference type="Proteomes" id="UP000076643">
    <property type="component" value="Unassembled WGS sequence"/>
</dbReference>
<comment type="caution">
    <text evidence="2">The sequence shown here is derived from an EMBL/GenBank/DDBJ whole genome shotgun (WGS) entry which is preliminary data.</text>
</comment>
<dbReference type="InterPro" id="IPR024618">
    <property type="entry name" value="DUF3857"/>
</dbReference>
<dbReference type="EMBL" id="AUYB01000158">
    <property type="protein sequence ID" value="KZN29695.1"/>
    <property type="molecule type" value="Genomic_DNA"/>
</dbReference>
<proteinExistence type="predicted"/>
<feature type="domain" description="DUF3857" evidence="1">
    <location>
        <begin position="72"/>
        <end position="233"/>
    </location>
</feature>
<dbReference type="InterPro" id="IPR038765">
    <property type="entry name" value="Papain-like_cys_pep_sf"/>
</dbReference>